<dbReference type="Pfam" id="PF01774">
    <property type="entry name" value="UreD"/>
    <property type="match status" value="1"/>
</dbReference>
<keyword evidence="5" id="KW-0614">Plasmid</keyword>
<organism evidence="5 6">
    <name type="scientific">Deinococcus aquaticus</name>
    <dbReference type="NCBI Taxonomy" id="328692"/>
    <lineage>
        <taxon>Bacteria</taxon>
        <taxon>Thermotogati</taxon>
        <taxon>Deinococcota</taxon>
        <taxon>Deinococci</taxon>
        <taxon>Deinococcales</taxon>
        <taxon>Deinococcaceae</taxon>
        <taxon>Deinococcus</taxon>
    </lineage>
</organism>
<dbReference type="PANTHER" id="PTHR33643:SF1">
    <property type="entry name" value="UREASE ACCESSORY PROTEIN D"/>
    <property type="match status" value="1"/>
</dbReference>
<evidence type="ECO:0000256" key="4">
    <source>
        <dbReference type="SAM" id="MobiDB-lite"/>
    </source>
</evidence>
<geneLocation type="plasmid" evidence="5 6">
    <name>pDATS01</name>
</geneLocation>
<name>A0ABY7V5K0_9DEIO</name>
<sequence>MDRARPAVPGRATAPHRPSGSAGLSLRSGSASLNLLARTRTGVLHLHFGVRGGRTALLRDMQKAPLMVIRPFELPCGTLMVFIVNPTGGVLGGDHAEIRVTVEGGARVLILTQSATRVQPSPDGRPATQDVQFQVAAGGRLEYHPERTIPFAGSAFAQTLTADLEDGAQFALTETLASGRVQTGERLAFASYESRVLVNVGGQRVYLDRQRLMPGEFTRAPGVWGELDYQASGVFVGTCEVTALPTVMDFPAAPGLIATGRTAGGAVWLRGAAGRGPELDRALLTAREALRAQLWGAPPLEVRR</sequence>
<feature type="region of interest" description="Disordered" evidence="4">
    <location>
        <begin position="1"/>
        <end position="25"/>
    </location>
</feature>
<keyword evidence="3" id="KW-0996">Nickel insertion</keyword>
<dbReference type="RefSeq" id="WP_273991254.1">
    <property type="nucleotide sequence ID" value="NZ_BAABQT010000004.1"/>
</dbReference>
<evidence type="ECO:0000313" key="6">
    <source>
        <dbReference type="Proteomes" id="UP001217044"/>
    </source>
</evidence>
<evidence type="ECO:0000313" key="5">
    <source>
        <dbReference type="EMBL" id="WDA60478.1"/>
    </source>
</evidence>
<evidence type="ECO:0000256" key="1">
    <source>
        <dbReference type="ARBA" id="ARBA00007177"/>
    </source>
</evidence>
<keyword evidence="2 3" id="KW-0143">Chaperone</keyword>
<protein>
    <recommendedName>
        <fullName evidence="3">Urease accessory protein UreD</fullName>
    </recommendedName>
</protein>
<comment type="subcellular location">
    <subcellularLocation>
        <location evidence="3">Cytoplasm</location>
    </subcellularLocation>
</comment>
<dbReference type="Proteomes" id="UP001217044">
    <property type="component" value="Plasmid pDATS01"/>
</dbReference>
<keyword evidence="3" id="KW-0963">Cytoplasm</keyword>
<evidence type="ECO:0000256" key="3">
    <source>
        <dbReference type="HAMAP-Rule" id="MF_01384"/>
    </source>
</evidence>
<dbReference type="PANTHER" id="PTHR33643">
    <property type="entry name" value="UREASE ACCESSORY PROTEIN D"/>
    <property type="match status" value="1"/>
</dbReference>
<accession>A0ABY7V5K0</accession>
<dbReference type="EMBL" id="CP115166">
    <property type="protein sequence ID" value="WDA60478.1"/>
    <property type="molecule type" value="Genomic_DNA"/>
</dbReference>
<proteinExistence type="inferred from homology"/>
<comment type="subunit">
    <text evidence="3">UreD, UreF and UreG form a complex that acts as a GTP-hydrolysis-dependent molecular chaperone, activating the urease apoprotein by helping to assemble the nickel containing metallocenter of UreC. The UreE protein probably delivers the nickel.</text>
</comment>
<keyword evidence="6" id="KW-1185">Reference proteome</keyword>
<comment type="function">
    <text evidence="3">Required for maturation of urease via the functional incorporation of the urease nickel metallocenter.</text>
</comment>
<dbReference type="HAMAP" id="MF_01384">
    <property type="entry name" value="UreD"/>
    <property type="match status" value="1"/>
</dbReference>
<evidence type="ECO:0000256" key="2">
    <source>
        <dbReference type="ARBA" id="ARBA00023186"/>
    </source>
</evidence>
<reference evidence="5 6" key="1">
    <citation type="submission" date="2022-12" db="EMBL/GenBank/DDBJ databases">
        <title>Genome Sequence of Deinococcus aquaticus Type Strain PB314.</title>
        <authorList>
            <person name="Albert C."/>
            <person name="Hill J."/>
            <person name="Boren L."/>
            <person name="Scholz-Ng S."/>
            <person name="Fatema N."/>
            <person name="Grosso R."/>
            <person name="Soboslay E."/>
            <person name="Tuohy J."/>
        </authorList>
    </citation>
    <scope>NUCLEOTIDE SEQUENCE [LARGE SCALE GENOMIC DNA]</scope>
    <source>
        <strain evidence="5 6">PB-314</strain>
        <plasmid evidence="5 6">pDATS01</plasmid>
    </source>
</reference>
<comment type="similarity">
    <text evidence="1 3">Belongs to the UreD family.</text>
</comment>
<dbReference type="InterPro" id="IPR002669">
    <property type="entry name" value="UreD"/>
</dbReference>
<gene>
    <name evidence="3" type="primary">ureD</name>
    <name evidence="5" type="ORF">M8445_15825</name>
</gene>